<sequence>MHNLMHLFDSQQNPVPDHVVRHLQRQHPNSSQNELQQYFSSLESGIMGVSGESAVAYFEQEIQILNMPPRQLYALQAKRPDHVYEEEIKTYPVGQFIVFYHPTHLVHRVDANTRHSFSWSFYLARTEDKATIIEYPHWPAKGIRVEILLTGGWISCSQGMAVPNALVRIRQIGHETVEMAFPPDPTLSEIGVVVLPQNEPIKI</sequence>
<reference evidence="1" key="1">
    <citation type="submission" date="2023-03" db="EMBL/GenBank/DDBJ databases">
        <title>Massive genome expansion in bonnet fungi (Mycena s.s.) driven by repeated elements and novel gene families across ecological guilds.</title>
        <authorList>
            <consortium name="Lawrence Berkeley National Laboratory"/>
            <person name="Harder C.B."/>
            <person name="Miyauchi S."/>
            <person name="Viragh M."/>
            <person name="Kuo A."/>
            <person name="Thoen E."/>
            <person name="Andreopoulos B."/>
            <person name="Lu D."/>
            <person name="Skrede I."/>
            <person name="Drula E."/>
            <person name="Henrissat B."/>
            <person name="Morin E."/>
            <person name="Kohler A."/>
            <person name="Barry K."/>
            <person name="LaButti K."/>
            <person name="Morin E."/>
            <person name="Salamov A."/>
            <person name="Lipzen A."/>
            <person name="Mereny Z."/>
            <person name="Hegedus B."/>
            <person name="Baldrian P."/>
            <person name="Stursova M."/>
            <person name="Weitz H."/>
            <person name="Taylor A."/>
            <person name="Grigoriev I.V."/>
            <person name="Nagy L.G."/>
            <person name="Martin F."/>
            <person name="Kauserud H."/>
        </authorList>
    </citation>
    <scope>NUCLEOTIDE SEQUENCE</scope>
    <source>
        <strain evidence="1">9284</strain>
    </source>
</reference>
<keyword evidence="2" id="KW-1185">Reference proteome</keyword>
<name>A0AAD7FZY5_9AGAR</name>
<dbReference type="AlphaFoldDB" id="A0AAD7FZY5"/>
<comment type="caution">
    <text evidence="1">The sequence shown here is derived from an EMBL/GenBank/DDBJ whole genome shotgun (WGS) entry which is preliminary data.</text>
</comment>
<accession>A0AAD7FZY5</accession>
<evidence type="ECO:0000313" key="1">
    <source>
        <dbReference type="EMBL" id="KAJ7647163.1"/>
    </source>
</evidence>
<organism evidence="1 2">
    <name type="scientific">Roridomyces roridus</name>
    <dbReference type="NCBI Taxonomy" id="1738132"/>
    <lineage>
        <taxon>Eukaryota</taxon>
        <taxon>Fungi</taxon>
        <taxon>Dikarya</taxon>
        <taxon>Basidiomycota</taxon>
        <taxon>Agaricomycotina</taxon>
        <taxon>Agaricomycetes</taxon>
        <taxon>Agaricomycetidae</taxon>
        <taxon>Agaricales</taxon>
        <taxon>Marasmiineae</taxon>
        <taxon>Mycenaceae</taxon>
        <taxon>Roridomyces</taxon>
    </lineage>
</organism>
<protein>
    <submittedName>
        <fullName evidence="1">Uncharacterized protein</fullName>
    </submittedName>
</protein>
<dbReference type="EMBL" id="JARKIF010000002">
    <property type="protein sequence ID" value="KAJ7647163.1"/>
    <property type="molecule type" value="Genomic_DNA"/>
</dbReference>
<proteinExistence type="predicted"/>
<gene>
    <name evidence="1" type="ORF">FB45DRAFT_892592</name>
</gene>
<dbReference type="Proteomes" id="UP001221142">
    <property type="component" value="Unassembled WGS sequence"/>
</dbReference>
<evidence type="ECO:0000313" key="2">
    <source>
        <dbReference type="Proteomes" id="UP001221142"/>
    </source>
</evidence>